<keyword evidence="3" id="KW-1185">Reference proteome</keyword>
<evidence type="ECO:0000313" key="2">
    <source>
        <dbReference type="EMBL" id="MFC6670354.1"/>
    </source>
</evidence>
<evidence type="ECO:0000259" key="1">
    <source>
        <dbReference type="Pfam" id="PF03413"/>
    </source>
</evidence>
<gene>
    <name evidence="2" type="ORF">ACFQDL_09865</name>
</gene>
<dbReference type="EMBL" id="JBHSWE010000001">
    <property type="protein sequence ID" value="MFC6670354.1"/>
    <property type="molecule type" value="Genomic_DNA"/>
</dbReference>
<sequence length="134" mass="14405">MLRMSHWHPVPSLLAVVGLGFCLLLSPLARAEAATTPGALLLSRHADGPALLSGVQPVTAMVTPPGQSRRLSVAQQEVSLQQAVELVRSRYKGQVVKATAIESQGRTAYRIRLVHEGRVREVLVDAQSGQIINP</sequence>
<comment type="caution">
    <text evidence="2">The sequence shown here is derived from an EMBL/GenBank/DDBJ whole genome shotgun (WGS) entry which is preliminary data.</text>
</comment>
<dbReference type="InterPro" id="IPR025711">
    <property type="entry name" value="PepSY"/>
</dbReference>
<feature type="domain" description="PepSY" evidence="1">
    <location>
        <begin position="78"/>
        <end position="132"/>
    </location>
</feature>
<dbReference type="Pfam" id="PF03413">
    <property type="entry name" value="PepSY"/>
    <property type="match status" value="1"/>
</dbReference>
<accession>A0ABW1ZYY1</accession>
<dbReference type="Gene3D" id="3.10.450.40">
    <property type="match status" value="1"/>
</dbReference>
<proteinExistence type="predicted"/>
<protein>
    <submittedName>
        <fullName evidence="2">PepSY domain-containing protein</fullName>
    </submittedName>
</protein>
<name>A0ABW1ZYY1_9GAMM</name>
<reference evidence="3" key="1">
    <citation type="journal article" date="2019" name="Int. J. Syst. Evol. Microbiol.">
        <title>The Global Catalogue of Microorganisms (GCM) 10K type strain sequencing project: providing services to taxonomists for standard genome sequencing and annotation.</title>
        <authorList>
            <consortium name="The Broad Institute Genomics Platform"/>
            <consortium name="The Broad Institute Genome Sequencing Center for Infectious Disease"/>
            <person name="Wu L."/>
            <person name="Ma J."/>
        </authorList>
    </citation>
    <scope>NUCLEOTIDE SEQUENCE [LARGE SCALE GENOMIC DNA]</scope>
    <source>
        <strain evidence="3">NBRC 111756</strain>
    </source>
</reference>
<evidence type="ECO:0000313" key="3">
    <source>
        <dbReference type="Proteomes" id="UP001596422"/>
    </source>
</evidence>
<dbReference type="RefSeq" id="WP_379908859.1">
    <property type="nucleotide sequence ID" value="NZ_JBHSWE010000001.1"/>
</dbReference>
<dbReference type="Proteomes" id="UP001596422">
    <property type="component" value="Unassembled WGS sequence"/>
</dbReference>
<organism evidence="2 3">
    <name type="scientific">Marinobacterium aestuariivivens</name>
    <dbReference type="NCBI Taxonomy" id="1698799"/>
    <lineage>
        <taxon>Bacteria</taxon>
        <taxon>Pseudomonadati</taxon>
        <taxon>Pseudomonadota</taxon>
        <taxon>Gammaproteobacteria</taxon>
        <taxon>Oceanospirillales</taxon>
        <taxon>Oceanospirillaceae</taxon>
        <taxon>Marinobacterium</taxon>
    </lineage>
</organism>